<dbReference type="EMBL" id="DVOD01000052">
    <property type="protein sequence ID" value="HIU92867.1"/>
    <property type="molecule type" value="Genomic_DNA"/>
</dbReference>
<reference evidence="1" key="2">
    <citation type="journal article" date="2021" name="PeerJ">
        <title>Extensive microbial diversity within the chicken gut microbiome revealed by metagenomics and culture.</title>
        <authorList>
            <person name="Gilroy R."/>
            <person name="Ravi A."/>
            <person name="Getino M."/>
            <person name="Pursley I."/>
            <person name="Horton D.L."/>
            <person name="Alikhan N.F."/>
            <person name="Baker D."/>
            <person name="Gharbi K."/>
            <person name="Hall N."/>
            <person name="Watson M."/>
            <person name="Adriaenssens E.M."/>
            <person name="Foster-Nyarko E."/>
            <person name="Jarju S."/>
            <person name="Secka A."/>
            <person name="Antonio M."/>
            <person name="Oren A."/>
            <person name="Chaudhuri R.R."/>
            <person name="La Ragione R."/>
            <person name="Hildebrand F."/>
            <person name="Pallen M.J."/>
        </authorList>
    </citation>
    <scope>NUCLEOTIDE SEQUENCE</scope>
    <source>
        <strain evidence="1">CHK154-7741</strain>
    </source>
</reference>
<evidence type="ECO:0000313" key="1">
    <source>
        <dbReference type="EMBL" id="HIU92867.1"/>
    </source>
</evidence>
<gene>
    <name evidence="1" type="ORF">IAD26_07025</name>
</gene>
<organism evidence="1 2">
    <name type="scientific">Candidatus Limenecus avicola</name>
    <dbReference type="NCBI Taxonomy" id="2840847"/>
    <lineage>
        <taxon>Bacteria</taxon>
        <taxon>Bacillati</taxon>
        <taxon>Bacillota</taxon>
        <taxon>Clostridia</taxon>
        <taxon>Eubacteriales</taxon>
        <taxon>Clostridiaceae</taxon>
        <taxon>Clostridiaceae incertae sedis</taxon>
        <taxon>Candidatus Limenecus</taxon>
    </lineage>
</organism>
<evidence type="ECO:0000313" key="2">
    <source>
        <dbReference type="Proteomes" id="UP000886748"/>
    </source>
</evidence>
<name>A0A9D1N0I2_9CLOT</name>
<sequence>MNFNSVSNTPYNSFYNDNPYRQYGYAQMPEIAYQPVYNQPYQYMQEPPSQENPAKTLGLALFLQGISSGLERVSNWFATKLSAAKEFASHADVEKVANSMVTKNKLDVNVAYINENNKHLYSSIYGLGNALDPVAKGQNAFFVDKLKLAVAPESKPSLILHELGHAVNAKKGFTKLLQNTRRFAPFAPMALLFANRLSPNKQNGEKTFIERNAGLLGFAAFIPTIIEEGIASLRGIKAAKKVLNNPKNLNILKKNYAFALATYILSGVALGVASKQTILAEADK</sequence>
<comment type="caution">
    <text evidence="1">The sequence shown here is derived from an EMBL/GenBank/DDBJ whole genome shotgun (WGS) entry which is preliminary data.</text>
</comment>
<dbReference type="AlphaFoldDB" id="A0A9D1N0I2"/>
<reference evidence="1" key="1">
    <citation type="submission" date="2020-10" db="EMBL/GenBank/DDBJ databases">
        <authorList>
            <person name="Gilroy R."/>
        </authorList>
    </citation>
    <scope>NUCLEOTIDE SEQUENCE</scope>
    <source>
        <strain evidence="1">CHK154-7741</strain>
    </source>
</reference>
<accession>A0A9D1N0I2</accession>
<protein>
    <submittedName>
        <fullName evidence="1">Uncharacterized protein</fullName>
    </submittedName>
</protein>
<proteinExistence type="predicted"/>
<dbReference type="Proteomes" id="UP000886748">
    <property type="component" value="Unassembled WGS sequence"/>
</dbReference>